<feature type="signal peptide" evidence="2">
    <location>
        <begin position="1"/>
        <end position="18"/>
    </location>
</feature>
<dbReference type="EMBL" id="JACIEB010000004">
    <property type="protein sequence ID" value="MBB3982389.1"/>
    <property type="molecule type" value="Genomic_DNA"/>
</dbReference>
<protein>
    <submittedName>
        <fullName evidence="3">Putative small lipoprotein YifL</fullName>
    </submittedName>
</protein>
<organism evidence="3 4">
    <name type="scientific">Sphingobium fontiphilum</name>
    <dbReference type="NCBI Taxonomy" id="944425"/>
    <lineage>
        <taxon>Bacteria</taxon>
        <taxon>Pseudomonadati</taxon>
        <taxon>Pseudomonadota</taxon>
        <taxon>Alphaproteobacteria</taxon>
        <taxon>Sphingomonadales</taxon>
        <taxon>Sphingomonadaceae</taxon>
        <taxon>Sphingobium</taxon>
    </lineage>
</organism>
<dbReference type="RefSeq" id="WP_183955453.1">
    <property type="nucleotide sequence ID" value="NZ_JACIEB010000004.1"/>
</dbReference>
<comment type="caution">
    <text evidence="3">The sequence shown here is derived from an EMBL/GenBank/DDBJ whole genome shotgun (WGS) entry which is preliminary data.</text>
</comment>
<accession>A0A7W6DGX3</accession>
<evidence type="ECO:0000256" key="1">
    <source>
        <dbReference type="SAM" id="MobiDB-lite"/>
    </source>
</evidence>
<feature type="region of interest" description="Disordered" evidence="1">
    <location>
        <begin position="84"/>
        <end position="105"/>
    </location>
</feature>
<evidence type="ECO:0000256" key="2">
    <source>
        <dbReference type="SAM" id="SignalP"/>
    </source>
</evidence>
<keyword evidence="2" id="KW-0732">Signal</keyword>
<feature type="compositionally biased region" description="Polar residues" evidence="1">
    <location>
        <begin position="96"/>
        <end position="105"/>
    </location>
</feature>
<feature type="region of interest" description="Disordered" evidence="1">
    <location>
        <begin position="35"/>
        <end position="65"/>
    </location>
</feature>
<evidence type="ECO:0000313" key="4">
    <source>
        <dbReference type="Proteomes" id="UP000552757"/>
    </source>
</evidence>
<dbReference type="Proteomes" id="UP000552757">
    <property type="component" value="Unassembled WGS sequence"/>
</dbReference>
<reference evidence="3 4" key="1">
    <citation type="submission" date="2020-08" db="EMBL/GenBank/DDBJ databases">
        <title>Genomic Encyclopedia of Type Strains, Phase IV (KMG-IV): sequencing the most valuable type-strain genomes for metagenomic binning, comparative biology and taxonomic classification.</title>
        <authorList>
            <person name="Goeker M."/>
        </authorList>
    </citation>
    <scope>NUCLEOTIDE SEQUENCE [LARGE SCALE GENOMIC DNA]</scope>
    <source>
        <strain evidence="3 4">DSM 29348</strain>
    </source>
</reference>
<feature type="chain" id="PRO_5030543711" evidence="2">
    <location>
        <begin position="19"/>
        <end position="105"/>
    </location>
</feature>
<sequence>MRRSALAAIALISVAALSACDRKAEKEAPVVNNLVEPPVMDDPENVAPPAPAPVENKVAPIPAPDVDADQQMLDDAAAVGMTARIPPAEQVAPVDESSNQTASDD</sequence>
<dbReference type="PROSITE" id="PS51257">
    <property type="entry name" value="PROKAR_LIPOPROTEIN"/>
    <property type="match status" value="1"/>
</dbReference>
<proteinExistence type="predicted"/>
<evidence type="ECO:0000313" key="3">
    <source>
        <dbReference type="EMBL" id="MBB3982389.1"/>
    </source>
</evidence>
<name>A0A7W6DGX3_9SPHN</name>
<keyword evidence="4" id="KW-1185">Reference proteome</keyword>
<dbReference type="AlphaFoldDB" id="A0A7W6DGX3"/>
<gene>
    <name evidence="3" type="ORF">GGR44_002052</name>
</gene>
<keyword evidence="3" id="KW-0449">Lipoprotein</keyword>